<comment type="caution">
    <text evidence="1">The sequence shown here is derived from an EMBL/GenBank/DDBJ whole genome shotgun (WGS) entry which is preliminary data.</text>
</comment>
<gene>
    <name evidence="1" type="ORF">MAIT1_04649</name>
</gene>
<sequence length="292" mass="32984">MTPTPAPPPAQIKPITDFDLSDACDYIRAKQLPQLGNAACIAAFRHHWDPEKPNNGFMLQTEAGRIVGLFGALYARRIINGQERRICNVTTWVVDDAYRPQSLGLLQAIIAQPGYAFLNTSANETAEKVFTWLGFTRLDPQVRIIPHIGLPGWGYLTTDPDAIARGLSDQALEIFNAHRGKDSYLNCRHVGVGRRDNLCHVMYTRTGRFDVRLPCLVIHYVSDPALFLRYLNRLKRHFLLRDRAAYSLIETRLYPTIAPLLSRVADDPIVKLAKSDVDPLPTFDNLYTEWVA</sequence>
<dbReference type="Proteomes" id="UP000194003">
    <property type="component" value="Unassembled WGS sequence"/>
</dbReference>
<proteinExistence type="predicted"/>
<evidence type="ECO:0000313" key="2">
    <source>
        <dbReference type="Proteomes" id="UP000194003"/>
    </source>
</evidence>
<dbReference type="InterPro" id="IPR016181">
    <property type="entry name" value="Acyl_CoA_acyltransferase"/>
</dbReference>
<dbReference type="AlphaFoldDB" id="A0A1Y2KAI2"/>
<evidence type="ECO:0000313" key="1">
    <source>
        <dbReference type="EMBL" id="OSM08442.1"/>
    </source>
</evidence>
<dbReference type="EMBL" id="LVJN01000011">
    <property type="protein sequence ID" value="OSM08442.1"/>
    <property type="molecule type" value="Genomic_DNA"/>
</dbReference>
<evidence type="ECO:0008006" key="3">
    <source>
        <dbReference type="Google" id="ProtNLM"/>
    </source>
</evidence>
<keyword evidence="2" id="KW-1185">Reference proteome</keyword>
<dbReference type="SUPFAM" id="SSF55729">
    <property type="entry name" value="Acyl-CoA N-acyltransferases (Nat)"/>
    <property type="match status" value="1"/>
</dbReference>
<accession>A0A1Y2KAI2</accession>
<organism evidence="1 2">
    <name type="scientific">Magnetofaba australis IT-1</name>
    <dbReference type="NCBI Taxonomy" id="1434232"/>
    <lineage>
        <taxon>Bacteria</taxon>
        <taxon>Pseudomonadati</taxon>
        <taxon>Pseudomonadota</taxon>
        <taxon>Magnetococcia</taxon>
        <taxon>Magnetococcales</taxon>
        <taxon>Magnetococcaceae</taxon>
        <taxon>Magnetofaba</taxon>
    </lineage>
</organism>
<reference evidence="1 2" key="1">
    <citation type="journal article" date="2016" name="BMC Genomics">
        <title>Combined genomic and structural analyses of a cultured magnetotactic bacterium reveals its niche adaptation to a dynamic environment.</title>
        <authorList>
            <person name="Araujo A.C."/>
            <person name="Morillo V."/>
            <person name="Cypriano J."/>
            <person name="Teixeira L.C."/>
            <person name="Leao P."/>
            <person name="Lyra S."/>
            <person name="Almeida L.G."/>
            <person name="Bazylinski D.A."/>
            <person name="Vasconcellos A.T."/>
            <person name="Abreu F."/>
            <person name="Lins U."/>
        </authorList>
    </citation>
    <scope>NUCLEOTIDE SEQUENCE [LARGE SCALE GENOMIC DNA]</scope>
    <source>
        <strain evidence="1 2">IT-1</strain>
    </source>
</reference>
<dbReference type="STRING" id="1434232.MAIT1_04649"/>
<name>A0A1Y2KAI2_9PROT</name>
<protein>
    <recommendedName>
        <fullName evidence="3">N-acetyltransferase domain-containing protein</fullName>
    </recommendedName>
</protein>